<keyword evidence="4 5" id="KW-0472">Membrane</keyword>
<feature type="transmembrane region" description="Helical" evidence="6">
    <location>
        <begin position="130"/>
        <end position="151"/>
    </location>
</feature>
<gene>
    <name evidence="8" type="primary">AVEN_237032_1</name>
    <name evidence="8" type="ORF">TNIN_374401</name>
</gene>
<evidence type="ECO:0000256" key="6">
    <source>
        <dbReference type="SAM" id="Phobius"/>
    </source>
</evidence>
<protein>
    <recommendedName>
        <fullName evidence="7">MARVEL domain-containing protein</fullName>
    </recommendedName>
</protein>
<keyword evidence="2 5" id="KW-0812">Transmembrane</keyword>
<evidence type="ECO:0000256" key="1">
    <source>
        <dbReference type="ARBA" id="ARBA00004141"/>
    </source>
</evidence>
<evidence type="ECO:0000259" key="7">
    <source>
        <dbReference type="PROSITE" id="PS51225"/>
    </source>
</evidence>
<feature type="transmembrane region" description="Helical" evidence="6">
    <location>
        <begin position="95"/>
        <end position="118"/>
    </location>
</feature>
<evidence type="ECO:0000313" key="8">
    <source>
        <dbReference type="EMBL" id="GFY44813.1"/>
    </source>
</evidence>
<dbReference type="PANTHER" id="PTHR22776">
    <property type="entry name" value="MARVEL-CONTAINING POTENTIAL LIPID RAFT-ASSOCIATED PROTEIN"/>
    <property type="match status" value="1"/>
</dbReference>
<dbReference type="GO" id="GO:0016020">
    <property type="term" value="C:membrane"/>
    <property type="evidence" value="ECO:0007669"/>
    <property type="project" value="UniProtKB-SubCell"/>
</dbReference>
<evidence type="ECO:0000256" key="2">
    <source>
        <dbReference type="ARBA" id="ARBA00022692"/>
    </source>
</evidence>
<dbReference type="InterPro" id="IPR008253">
    <property type="entry name" value="Marvel"/>
</dbReference>
<dbReference type="AlphaFoldDB" id="A0A8X6X0Q5"/>
<evidence type="ECO:0000313" key="9">
    <source>
        <dbReference type="Proteomes" id="UP000886998"/>
    </source>
</evidence>
<sequence>MVVAAVNVEAQPHPPENTKREYNFKFFNSVEGIIRIIEAILAVVTLILLVAGYCENTTGRYGTIMFVLIVTLIESLFIMFIMVMRYDETVTAVDVPMTLLLNDGILCLFLFIVTNLSLMSIGSCLATKGARLMAALFLVALFILLVVQNYFNYLRWQDRQNAQISAKSSETTVTESSSTVLS</sequence>
<keyword evidence="3 6" id="KW-1133">Transmembrane helix</keyword>
<feature type="transmembrane region" description="Helical" evidence="6">
    <location>
        <begin position="32"/>
        <end position="54"/>
    </location>
</feature>
<dbReference type="PROSITE" id="PS51225">
    <property type="entry name" value="MARVEL"/>
    <property type="match status" value="1"/>
</dbReference>
<comment type="subcellular location">
    <subcellularLocation>
        <location evidence="1">Membrane</location>
        <topology evidence="1">Multi-pass membrane protein</topology>
    </subcellularLocation>
</comment>
<feature type="domain" description="MARVEL" evidence="7">
    <location>
        <begin position="26"/>
        <end position="157"/>
    </location>
</feature>
<evidence type="ECO:0000256" key="4">
    <source>
        <dbReference type="ARBA" id="ARBA00023136"/>
    </source>
</evidence>
<feature type="transmembrane region" description="Helical" evidence="6">
    <location>
        <begin position="61"/>
        <end position="83"/>
    </location>
</feature>
<dbReference type="Proteomes" id="UP000886998">
    <property type="component" value="Unassembled WGS sequence"/>
</dbReference>
<proteinExistence type="predicted"/>
<evidence type="ECO:0000256" key="5">
    <source>
        <dbReference type="PROSITE-ProRule" id="PRU00581"/>
    </source>
</evidence>
<reference evidence="8" key="1">
    <citation type="submission" date="2020-08" db="EMBL/GenBank/DDBJ databases">
        <title>Multicomponent nature underlies the extraordinary mechanical properties of spider dragline silk.</title>
        <authorList>
            <person name="Kono N."/>
            <person name="Nakamura H."/>
            <person name="Mori M."/>
            <person name="Yoshida Y."/>
            <person name="Ohtoshi R."/>
            <person name="Malay A.D."/>
            <person name="Moran D.A.P."/>
            <person name="Tomita M."/>
            <person name="Numata K."/>
            <person name="Arakawa K."/>
        </authorList>
    </citation>
    <scope>NUCLEOTIDE SEQUENCE</scope>
</reference>
<organism evidence="8 9">
    <name type="scientific">Trichonephila inaurata madagascariensis</name>
    <dbReference type="NCBI Taxonomy" id="2747483"/>
    <lineage>
        <taxon>Eukaryota</taxon>
        <taxon>Metazoa</taxon>
        <taxon>Ecdysozoa</taxon>
        <taxon>Arthropoda</taxon>
        <taxon>Chelicerata</taxon>
        <taxon>Arachnida</taxon>
        <taxon>Araneae</taxon>
        <taxon>Araneomorphae</taxon>
        <taxon>Entelegynae</taxon>
        <taxon>Araneoidea</taxon>
        <taxon>Nephilidae</taxon>
        <taxon>Trichonephila</taxon>
        <taxon>Trichonephila inaurata</taxon>
    </lineage>
</organism>
<evidence type="ECO:0000256" key="3">
    <source>
        <dbReference type="ARBA" id="ARBA00022989"/>
    </source>
</evidence>
<dbReference type="OrthoDB" id="6258237at2759"/>
<accession>A0A8X6X0Q5</accession>
<dbReference type="EMBL" id="BMAV01004422">
    <property type="protein sequence ID" value="GFY44813.1"/>
    <property type="molecule type" value="Genomic_DNA"/>
</dbReference>
<comment type="caution">
    <text evidence="8">The sequence shown here is derived from an EMBL/GenBank/DDBJ whole genome shotgun (WGS) entry which is preliminary data.</text>
</comment>
<dbReference type="PANTHER" id="PTHR22776:SF97">
    <property type="entry name" value="RE01453P"/>
    <property type="match status" value="1"/>
</dbReference>
<keyword evidence="9" id="KW-1185">Reference proteome</keyword>
<dbReference type="InterPro" id="IPR050578">
    <property type="entry name" value="MARVEL-CKLF_proteins"/>
</dbReference>
<name>A0A8X6X0Q5_9ARAC</name>